<keyword evidence="4" id="KW-1134">Transmembrane beta strand</keyword>
<keyword evidence="8" id="KW-0175">Coiled coil</keyword>
<dbReference type="Gene3D" id="1.20.1600.10">
    <property type="entry name" value="Outer membrane efflux proteins (OEP)"/>
    <property type="match status" value="1"/>
</dbReference>
<keyword evidence="5" id="KW-0812">Transmembrane</keyword>
<feature type="chain" id="PRO_5030818580" evidence="9">
    <location>
        <begin position="23"/>
        <end position="428"/>
    </location>
</feature>
<dbReference type="KEGG" id="bhc:JFL75_17385"/>
<protein>
    <submittedName>
        <fullName evidence="10">TolC family protein</fullName>
    </submittedName>
</protein>
<evidence type="ECO:0000256" key="4">
    <source>
        <dbReference type="ARBA" id="ARBA00022452"/>
    </source>
</evidence>
<proteinExistence type="inferred from homology"/>
<name>A0A7T7XLU4_9SPIR</name>
<evidence type="ECO:0000256" key="5">
    <source>
        <dbReference type="ARBA" id="ARBA00022692"/>
    </source>
</evidence>
<gene>
    <name evidence="10" type="ORF">JFL75_17385</name>
</gene>
<dbReference type="PANTHER" id="PTHR30026:SF20">
    <property type="entry name" value="OUTER MEMBRANE PROTEIN TOLC"/>
    <property type="match status" value="1"/>
</dbReference>
<sequence>MKHNRVLIVCITIMVCAGTLSAETNLTVDEAVQLALENNLSLERTKVDMEGKKRASDRSWNNLIPSVTASGSVSHGTALVGDLSAGRDEWSSGGSLSASWSLSPAIVSGIKQTKTDYESGIITYEEAKQNLELQVRKAFYQILLYRANTDLIGQSIETAQSRYEQAYRSAQAGQVPKLDELSARVDLENLKPSLRSAEAQYMNAMDSFKQILGLPADTDISLTGTLDNDSGTIQVTGIRNVNESYSVSSLRKSLELLEAQKSTAWNQAYMPSLNLSWNTTPTYGSSSKEWTDNGSFSVALSFKLDNYLPWSSAREQIDSYNDSITNYQSQITEALMNSENQIRQHQRSIEQSLESIDSLRLNVELAEETYAMYEESYAKGTADLQSLRSAYDSLSEAKHNVQQEYYNLLSVSLDLEKELNVPFGTLWQ</sequence>
<evidence type="ECO:0000313" key="11">
    <source>
        <dbReference type="Proteomes" id="UP000595917"/>
    </source>
</evidence>
<reference evidence="10" key="1">
    <citation type="submission" date="2021-01" db="EMBL/GenBank/DDBJ databases">
        <title>Description of Breznakiella homolactica.</title>
        <authorList>
            <person name="Song Y."/>
            <person name="Brune A."/>
        </authorList>
    </citation>
    <scope>NUCLEOTIDE SEQUENCE</scope>
    <source>
        <strain evidence="10">RmG30</strain>
    </source>
</reference>
<dbReference type="Proteomes" id="UP000595917">
    <property type="component" value="Chromosome"/>
</dbReference>
<dbReference type="RefSeq" id="WP_215625986.1">
    <property type="nucleotide sequence ID" value="NZ_CP067089.2"/>
</dbReference>
<evidence type="ECO:0000313" key="10">
    <source>
        <dbReference type="EMBL" id="QQO08680.1"/>
    </source>
</evidence>
<evidence type="ECO:0000256" key="6">
    <source>
        <dbReference type="ARBA" id="ARBA00023136"/>
    </source>
</evidence>
<dbReference type="PANTHER" id="PTHR30026">
    <property type="entry name" value="OUTER MEMBRANE PROTEIN TOLC"/>
    <property type="match status" value="1"/>
</dbReference>
<dbReference type="InterPro" id="IPR003423">
    <property type="entry name" value="OMP_efflux"/>
</dbReference>
<organism evidence="10 11">
    <name type="scientific">Breznakiella homolactica</name>
    <dbReference type="NCBI Taxonomy" id="2798577"/>
    <lineage>
        <taxon>Bacteria</taxon>
        <taxon>Pseudomonadati</taxon>
        <taxon>Spirochaetota</taxon>
        <taxon>Spirochaetia</taxon>
        <taxon>Spirochaetales</taxon>
        <taxon>Breznakiellaceae</taxon>
        <taxon>Breznakiella</taxon>
    </lineage>
</organism>
<evidence type="ECO:0000256" key="8">
    <source>
        <dbReference type="SAM" id="Coils"/>
    </source>
</evidence>
<dbReference type="GO" id="GO:0009279">
    <property type="term" value="C:cell outer membrane"/>
    <property type="evidence" value="ECO:0007669"/>
    <property type="project" value="UniProtKB-SubCell"/>
</dbReference>
<dbReference type="GO" id="GO:1990281">
    <property type="term" value="C:efflux pump complex"/>
    <property type="evidence" value="ECO:0007669"/>
    <property type="project" value="TreeGrafter"/>
</dbReference>
<evidence type="ECO:0000256" key="9">
    <source>
        <dbReference type="SAM" id="SignalP"/>
    </source>
</evidence>
<comment type="subcellular location">
    <subcellularLocation>
        <location evidence="1">Cell outer membrane</location>
    </subcellularLocation>
</comment>
<keyword evidence="6" id="KW-0472">Membrane</keyword>
<dbReference type="EMBL" id="CP067089">
    <property type="protein sequence ID" value="QQO08680.1"/>
    <property type="molecule type" value="Genomic_DNA"/>
</dbReference>
<keyword evidence="9" id="KW-0732">Signal</keyword>
<comment type="similarity">
    <text evidence="2">Belongs to the outer membrane factor (OMF) (TC 1.B.17) family.</text>
</comment>
<dbReference type="GO" id="GO:0015288">
    <property type="term" value="F:porin activity"/>
    <property type="evidence" value="ECO:0007669"/>
    <property type="project" value="TreeGrafter"/>
</dbReference>
<dbReference type="Pfam" id="PF02321">
    <property type="entry name" value="OEP"/>
    <property type="match status" value="1"/>
</dbReference>
<accession>A0A7T7XLU4</accession>
<dbReference type="SUPFAM" id="SSF56954">
    <property type="entry name" value="Outer membrane efflux proteins (OEP)"/>
    <property type="match status" value="1"/>
</dbReference>
<evidence type="ECO:0000256" key="3">
    <source>
        <dbReference type="ARBA" id="ARBA00022448"/>
    </source>
</evidence>
<keyword evidence="7" id="KW-0998">Cell outer membrane</keyword>
<evidence type="ECO:0000256" key="7">
    <source>
        <dbReference type="ARBA" id="ARBA00023237"/>
    </source>
</evidence>
<dbReference type="AlphaFoldDB" id="A0A7T7XLU4"/>
<dbReference type="GO" id="GO:0015562">
    <property type="term" value="F:efflux transmembrane transporter activity"/>
    <property type="evidence" value="ECO:0007669"/>
    <property type="project" value="InterPro"/>
</dbReference>
<evidence type="ECO:0000256" key="2">
    <source>
        <dbReference type="ARBA" id="ARBA00007613"/>
    </source>
</evidence>
<feature type="signal peptide" evidence="9">
    <location>
        <begin position="1"/>
        <end position="22"/>
    </location>
</feature>
<dbReference type="InterPro" id="IPR051906">
    <property type="entry name" value="TolC-like"/>
</dbReference>
<keyword evidence="11" id="KW-1185">Reference proteome</keyword>
<feature type="coiled-coil region" evidence="8">
    <location>
        <begin position="335"/>
        <end position="404"/>
    </location>
</feature>
<keyword evidence="3" id="KW-0813">Transport</keyword>
<evidence type="ECO:0000256" key="1">
    <source>
        <dbReference type="ARBA" id="ARBA00004442"/>
    </source>
</evidence>